<accession>A0A4Q5CBQ3</accession>
<sequence length="155" mass="18095">MSENIKELLNEEIAAEIQAISSLDSGSEKKSKAIEDLAKLYRLRIEESKNELDAEDKRSRRTLESEASIREHEIKQSQLDEQIKADVQDEQFKSCQLNEQMKDRYFKVGIAAAELLIPLMFYGIWMRKGFKFEETGTYTSTTFRGLFNRFRPTKK</sequence>
<evidence type="ECO:0000256" key="2">
    <source>
        <dbReference type="SAM" id="Phobius"/>
    </source>
</evidence>
<comment type="caution">
    <text evidence="3">The sequence shown here is derived from an EMBL/GenBank/DDBJ whole genome shotgun (WGS) entry which is preliminary data.</text>
</comment>
<keyword evidence="2" id="KW-0472">Membrane</keyword>
<evidence type="ECO:0000256" key="1">
    <source>
        <dbReference type="SAM" id="MobiDB-lite"/>
    </source>
</evidence>
<protein>
    <submittedName>
        <fullName evidence="3">Uncharacterized protein</fullName>
    </submittedName>
</protein>
<gene>
    <name evidence="3" type="ORF">EAI93_02745</name>
</gene>
<feature type="region of interest" description="Disordered" evidence="1">
    <location>
        <begin position="50"/>
        <end position="75"/>
    </location>
</feature>
<dbReference type="RefSeq" id="WP_129794714.1">
    <property type="nucleotide sequence ID" value="NZ_DBGDPZ010000040.1"/>
</dbReference>
<keyword evidence="2" id="KW-1133">Transmembrane helix</keyword>
<evidence type="ECO:0000313" key="4">
    <source>
        <dbReference type="Proteomes" id="UP000292665"/>
    </source>
</evidence>
<keyword evidence="2" id="KW-0812">Transmembrane</keyword>
<dbReference type="Proteomes" id="UP000292665">
    <property type="component" value="Unassembled WGS sequence"/>
</dbReference>
<dbReference type="AlphaFoldDB" id="A0A4Q5CBQ3"/>
<reference evidence="3 4" key="1">
    <citation type="journal article" date="2019" name="Science, e1252229">
        <title>Invertible promoters mediate bacterial phase variation, antibiotic resistance, and host adaptation in the gut.</title>
        <authorList>
            <person name="Jiang X."/>
            <person name="Hall A.B."/>
            <person name="Arthur T.D."/>
            <person name="Plichta D.R."/>
            <person name="Covington C.T."/>
            <person name="Poyet M."/>
            <person name="Crothers J."/>
            <person name="Moses P.L."/>
            <person name="Tolonen A.C."/>
            <person name="Vlamakis H."/>
            <person name="Alm E.J."/>
            <person name="Xavier R.J."/>
        </authorList>
    </citation>
    <scope>NUCLEOTIDE SEQUENCE [LARGE SCALE GENOMIC DNA]</scope>
    <source>
        <strain evidence="4">aa_0143</strain>
    </source>
</reference>
<feature type="transmembrane region" description="Helical" evidence="2">
    <location>
        <begin position="105"/>
        <end position="125"/>
    </location>
</feature>
<dbReference type="EMBL" id="RCYR01000002">
    <property type="protein sequence ID" value="RYS81771.1"/>
    <property type="molecule type" value="Genomic_DNA"/>
</dbReference>
<evidence type="ECO:0000313" key="3">
    <source>
        <dbReference type="EMBL" id="RYS81771.1"/>
    </source>
</evidence>
<proteinExistence type="predicted"/>
<organism evidence="3 4">
    <name type="scientific">[Ruminococcus] torques</name>
    <dbReference type="NCBI Taxonomy" id="33039"/>
    <lineage>
        <taxon>Bacteria</taxon>
        <taxon>Bacillati</taxon>
        <taxon>Bacillota</taxon>
        <taxon>Clostridia</taxon>
        <taxon>Lachnospirales</taxon>
        <taxon>Lachnospiraceae</taxon>
        <taxon>Mediterraneibacter</taxon>
    </lineage>
</organism>
<name>A0A4Q5CBQ3_9FIRM</name>